<name>A0A843W7Z2_COLES</name>
<gene>
    <name evidence="1" type="ORF">Taro_033783</name>
</gene>
<sequence>AGKPSLSAEAFLDLNSINPVQELYVQWASRYSAFISLKKDLHDHQIFYPITLDCFLQHASFGKSSHFRFTLDKDQNPSSPEPLQLDLLPCLAQQPSLQGFPLIPLSFLLKGWLATSGDGDRSGKPPFAAKKLLLEVVDLLSQSDKLICWKLGLVSTCPDLVSTCFDLAYREKKEVPFGGSWHDVNLELALELFELMEKLDLLPCLAQQPSLQGFPLIPLSFLLKVWLAASGDGDRSGKPPFAAKKLLLEVVDLLSQSGKLICWKLGLVSTCPDLVSTCFDLVST</sequence>
<proteinExistence type="predicted"/>
<protein>
    <submittedName>
        <fullName evidence="1">Uncharacterized protein</fullName>
    </submittedName>
</protein>
<dbReference type="EMBL" id="NMUH01002607">
    <property type="protein sequence ID" value="MQM01035.1"/>
    <property type="molecule type" value="Genomic_DNA"/>
</dbReference>
<comment type="caution">
    <text evidence="1">The sequence shown here is derived from an EMBL/GenBank/DDBJ whole genome shotgun (WGS) entry which is preliminary data.</text>
</comment>
<dbReference type="AlphaFoldDB" id="A0A843W7Z2"/>
<keyword evidence="2" id="KW-1185">Reference proteome</keyword>
<reference evidence="1" key="1">
    <citation type="submission" date="2017-07" db="EMBL/GenBank/DDBJ databases">
        <title>Taro Niue Genome Assembly and Annotation.</title>
        <authorList>
            <person name="Atibalentja N."/>
            <person name="Keating K."/>
            <person name="Fields C.J."/>
        </authorList>
    </citation>
    <scope>NUCLEOTIDE SEQUENCE</scope>
    <source>
        <strain evidence="1">Niue_2</strain>
        <tissue evidence="1">Leaf</tissue>
    </source>
</reference>
<feature type="non-terminal residue" evidence="1">
    <location>
        <position position="284"/>
    </location>
</feature>
<organism evidence="1 2">
    <name type="scientific">Colocasia esculenta</name>
    <name type="common">Wild taro</name>
    <name type="synonym">Arum esculentum</name>
    <dbReference type="NCBI Taxonomy" id="4460"/>
    <lineage>
        <taxon>Eukaryota</taxon>
        <taxon>Viridiplantae</taxon>
        <taxon>Streptophyta</taxon>
        <taxon>Embryophyta</taxon>
        <taxon>Tracheophyta</taxon>
        <taxon>Spermatophyta</taxon>
        <taxon>Magnoliopsida</taxon>
        <taxon>Liliopsida</taxon>
        <taxon>Araceae</taxon>
        <taxon>Aroideae</taxon>
        <taxon>Colocasieae</taxon>
        <taxon>Colocasia</taxon>
    </lineage>
</organism>
<evidence type="ECO:0000313" key="1">
    <source>
        <dbReference type="EMBL" id="MQM01035.1"/>
    </source>
</evidence>
<accession>A0A843W7Z2</accession>
<evidence type="ECO:0000313" key="2">
    <source>
        <dbReference type="Proteomes" id="UP000652761"/>
    </source>
</evidence>
<dbReference type="Proteomes" id="UP000652761">
    <property type="component" value="Unassembled WGS sequence"/>
</dbReference>